<keyword evidence="3" id="KW-0032">Aminotransferase</keyword>
<dbReference type="InterPro" id="IPR015421">
    <property type="entry name" value="PyrdxlP-dep_Trfase_major"/>
</dbReference>
<dbReference type="Proteomes" id="UP001195483">
    <property type="component" value="Unassembled WGS sequence"/>
</dbReference>
<evidence type="ECO:0000313" key="12">
    <source>
        <dbReference type="EMBL" id="KAK3603492.1"/>
    </source>
</evidence>
<evidence type="ECO:0000256" key="9">
    <source>
        <dbReference type="RuleBase" id="RU004075"/>
    </source>
</evidence>
<dbReference type="InterPro" id="IPR020578">
    <property type="entry name" value="Aminotrans_V_PyrdxlP_BS"/>
</dbReference>
<evidence type="ECO:0000256" key="2">
    <source>
        <dbReference type="ARBA" id="ARBA00009236"/>
    </source>
</evidence>
<dbReference type="AlphaFoldDB" id="A0AAE0T469"/>
<feature type="binding site" evidence="7">
    <location>
        <position position="401"/>
    </location>
    <ligand>
        <name>substrate</name>
    </ligand>
</feature>
<dbReference type="PROSITE" id="PS00595">
    <property type="entry name" value="AA_TRANSFER_CLASS_5"/>
    <property type="match status" value="1"/>
</dbReference>
<dbReference type="Pfam" id="PF00266">
    <property type="entry name" value="Aminotran_5"/>
    <property type="match status" value="1"/>
</dbReference>
<evidence type="ECO:0000259" key="11">
    <source>
        <dbReference type="Pfam" id="PF00266"/>
    </source>
</evidence>
<evidence type="ECO:0000313" key="13">
    <source>
        <dbReference type="Proteomes" id="UP001195483"/>
    </source>
</evidence>
<dbReference type="GO" id="GO:0019265">
    <property type="term" value="P:glycine biosynthetic process, by transamination of glyoxylate"/>
    <property type="evidence" value="ECO:0007669"/>
    <property type="project" value="TreeGrafter"/>
</dbReference>
<dbReference type="EC" id="2.6.1.44" evidence="6"/>
<evidence type="ECO:0000256" key="5">
    <source>
        <dbReference type="ARBA" id="ARBA00022898"/>
    </source>
</evidence>
<feature type="modified residue" description="N6-(pyridoxal phosphate)lysine" evidence="8">
    <location>
        <position position="250"/>
    </location>
</feature>
<dbReference type="InterPro" id="IPR024169">
    <property type="entry name" value="SP_NH2Trfase/AEP_transaminase"/>
</dbReference>
<evidence type="ECO:0000256" key="10">
    <source>
        <dbReference type="RuleBase" id="RU004504"/>
    </source>
</evidence>
<comment type="catalytic activity">
    <reaction evidence="6">
        <text>glyoxylate + L-alanine = glycine + pyruvate</text>
        <dbReference type="Rhea" id="RHEA:24248"/>
        <dbReference type="ChEBI" id="CHEBI:15361"/>
        <dbReference type="ChEBI" id="CHEBI:36655"/>
        <dbReference type="ChEBI" id="CHEBI:57305"/>
        <dbReference type="ChEBI" id="CHEBI:57972"/>
        <dbReference type="EC" id="2.6.1.44"/>
    </reaction>
</comment>
<dbReference type="PIRSF" id="PIRSF000524">
    <property type="entry name" value="SPT"/>
    <property type="match status" value="1"/>
</dbReference>
<evidence type="ECO:0000256" key="3">
    <source>
        <dbReference type="ARBA" id="ARBA00022576"/>
    </source>
</evidence>
<dbReference type="SUPFAM" id="SSF53383">
    <property type="entry name" value="PLP-dependent transferases"/>
    <property type="match status" value="1"/>
</dbReference>
<keyword evidence="13" id="KW-1185">Reference proteome</keyword>
<dbReference type="PANTHER" id="PTHR21152">
    <property type="entry name" value="AMINOTRANSFERASE CLASS V"/>
    <property type="match status" value="1"/>
</dbReference>
<dbReference type="InterPro" id="IPR000192">
    <property type="entry name" value="Aminotrans_V_dom"/>
</dbReference>
<comment type="cofactor">
    <cofactor evidence="1 6 8 10">
        <name>pyridoxal 5'-phosphate</name>
        <dbReference type="ChEBI" id="CHEBI:597326"/>
    </cofactor>
</comment>
<evidence type="ECO:0000256" key="7">
    <source>
        <dbReference type="PIRSR" id="PIRSR000524-1"/>
    </source>
</evidence>
<dbReference type="Gene3D" id="3.90.1150.10">
    <property type="entry name" value="Aspartate Aminotransferase, domain 1"/>
    <property type="match status" value="1"/>
</dbReference>
<name>A0AAE0T469_9BIVA</name>
<feature type="domain" description="Aminotransferase class V" evidence="11">
    <location>
        <begin position="87"/>
        <end position="408"/>
    </location>
</feature>
<evidence type="ECO:0000256" key="1">
    <source>
        <dbReference type="ARBA" id="ARBA00001933"/>
    </source>
</evidence>
<dbReference type="EMBL" id="JAEAOA010001808">
    <property type="protein sequence ID" value="KAK3603492.1"/>
    <property type="molecule type" value="Genomic_DNA"/>
</dbReference>
<evidence type="ECO:0000256" key="8">
    <source>
        <dbReference type="PIRSR" id="PIRSR000524-50"/>
    </source>
</evidence>
<dbReference type="FunFam" id="3.40.640.10:FF:000027">
    <property type="entry name" value="Serine--pyruvate aminotransferase, mitochondrial"/>
    <property type="match status" value="1"/>
</dbReference>
<dbReference type="CDD" id="cd06451">
    <property type="entry name" value="AGAT_like"/>
    <property type="match status" value="1"/>
</dbReference>
<dbReference type="Gene3D" id="3.40.640.10">
    <property type="entry name" value="Type I PLP-dependent aspartate aminotransferase-like (Major domain)"/>
    <property type="match status" value="1"/>
</dbReference>
<dbReference type="GO" id="GO:0004760">
    <property type="term" value="F:L-serine-pyruvate transaminase activity"/>
    <property type="evidence" value="ECO:0007669"/>
    <property type="project" value="TreeGrafter"/>
</dbReference>
<dbReference type="InterPro" id="IPR015424">
    <property type="entry name" value="PyrdxlP-dep_Trfase"/>
</dbReference>
<dbReference type="GO" id="GO:0005777">
    <property type="term" value="C:peroxisome"/>
    <property type="evidence" value="ECO:0007669"/>
    <property type="project" value="TreeGrafter"/>
</dbReference>
<evidence type="ECO:0000256" key="6">
    <source>
        <dbReference type="PIRNR" id="PIRNR000524"/>
    </source>
</evidence>
<proteinExistence type="inferred from homology"/>
<organism evidence="12 13">
    <name type="scientific">Potamilus streckersoni</name>
    <dbReference type="NCBI Taxonomy" id="2493646"/>
    <lineage>
        <taxon>Eukaryota</taxon>
        <taxon>Metazoa</taxon>
        <taxon>Spiralia</taxon>
        <taxon>Lophotrochozoa</taxon>
        <taxon>Mollusca</taxon>
        <taxon>Bivalvia</taxon>
        <taxon>Autobranchia</taxon>
        <taxon>Heteroconchia</taxon>
        <taxon>Palaeoheterodonta</taxon>
        <taxon>Unionida</taxon>
        <taxon>Unionoidea</taxon>
        <taxon>Unionidae</taxon>
        <taxon>Ambleminae</taxon>
        <taxon>Lampsilini</taxon>
        <taxon>Potamilus</taxon>
    </lineage>
</organism>
<comment type="similarity">
    <text evidence="2 6 9">Belongs to the class-V pyridoxal-phosphate-dependent aminotransferase family.</text>
</comment>
<gene>
    <name evidence="12" type="ORF">CHS0354_030334</name>
</gene>
<dbReference type="InterPro" id="IPR015422">
    <property type="entry name" value="PyrdxlP-dep_Trfase_small"/>
</dbReference>
<dbReference type="GO" id="GO:0008453">
    <property type="term" value="F:alanine-glyoxylate transaminase activity"/>
    <property type="evidence" value="ECO:0007669"/>
    <property type="project" value="UniProtKB-EC"/>
</dbReference>
<keyword evidence="4" id="KW-0808">Transferase</keyword>
<dbReference type="FunFam" id="3.90.1150.10:FF:000039">
    <property type="entry name" value="Serine--pyruvate aminotransferase"/>
    <property type="match status" value="1"/>
</dbReference>
<reference evidence="12" key="2">
    <citation type="journal article" date="2021" name="Genome Biol. Evol.">
        <title>Developing a high-quality reference genome for a parasitic bivalve with doubly uniparental inheritance (Bivalvia: Unionida).</title>
        <authorList>
            <person name="Smith C.H."/>
        </authorList>
    </citation>
    <scope>NUCLEOTIDE SEQUENCE</scope>
    <source>
        <strain evidence="12">CHS0354</strain>
        <tissue evidence="12">Mantle</tissue>
    </source>
</reference>
<sequence>MSTLCRMRRNMSFTWKSLQKFSLEPTRPLTTTRQIRVLDNNVGKMTSISPPPECLFKPMNFPHKVLMGPGPSNCPPRVLGANALPLLGHMHPEFLLIMDEVKAGIKYIFQTNNEWTVCVSGSGHAAMETACLNLLEPGDTALVGINGFWGERFADMVDRQGIDVKTMYRPMGEVFTFDEIEEALKKHKPTLLFLTHGESSGSTLQPLEGVGTLCHKYNCLLLVDSVAACGGVPMFMDKWEIDALYTGSQKVLSSPPGASPISFSDRAKEKVKKRVTRVRSFNFDMNHLANYWGCDGDVRRYHHTSPISTIYAIREGLARLAEQGLEESWKVHKQCAELLQEGLEKIGLELLVKNKSSRNPCVTAVKVPDGVDWKAVTEYAMKTYRVEISGGLGALVGKVWRIGVMGYNCTPDNVSLVLRALDEGLKTAGYSKL</sequence>
<comment type="caution">
    <text evidence="12">The sequence shown here is derived from an EMBL/GenBank/DDBJ whole genome shotgun (WGS) entry which is preliminary data.</text>
</comment>
<keyword evidence="5 6" id="KW-0663">Pyridoxal phosphate</keyword>
<accession>A0AAE0T469</accession>
<dbReference type="PANTHER" id="PTHR21152:SF40">
    <property type="entry name" value="ALANINE--GLYOXYLATE AMINOTRANSFERASE"/>
    <property type="match status" value="1"/>
</dbReference>
<reference evidence="12" key="1">
    <citation type="journal article" date="2021" name="Genome Biol. Evol.">
        <title>A High-Quality Reference Genome for a Parasitic Bivalve with Doubly Uniparental Inheritance (Bivalvia: Unionida).</title>
        <authorList>
            <person name="Smith C.H."/>
        </authorList>
    </citation>
    <scope>NUCLEOTIDE SEQUENCE</scope>
    <source>
        <strain evidence="12">CHS0354</strain>
    </source>
</reference>
<evidence type="ECO:0000256" key="4">
    <source>
        <dbReference type="ARBA" id="ARBA00022679"/>
    </source>
</evidence>
<reference evidence="12" key="3">
    <citation type="submission" date="2023-05" db="EMBL/GenBank/DDBJ databases">
        <authorList>
            <person name="Smith C.H."/>
        </authorList>
    </citation>
    <scope>NUCLEOTIDE SEQUENCE</scope>
    <source>
        <strain evidence="12">CHS0354</strain>
        <tissue evidence="12">Mantle</tissue>
    </source>
</reference>
<protein>
    <recommendedName>
        <fullName evidence="6">Alanine--glyoxylate aminotransferase</fullName>
        <ecNumber evidence="6">2.6.1.44</ecNumber>
    </recommendedName>
</protein>